<name>A0A2R3ZAF1_9FLAO</name>
<evidence type="ECO:0000313" key="1">
    <source>
        <dbReference type="EMBL" id="AVR47237.1"/>
    </source>
</evidence>
<sequence>MKIEIKVNERNLQFPVLMYNETNDTLILATGYWHENGHNFKGVCLRNSKNPELVGRDDKYWNSVAFKEYEHTVILSNQSNL</sequence>
<dbReference type="AlphaFoldDB" id="A0A2R3ZAF1"/>
<keyword evidence="2" id="KW-1185">Reference proteome</keyword>
<reference evidence="2" key="1">
    <citation type="submission" date="2018-03" db="EMBL/GenBank/DDBJ databases">
        <title>Gramella fulva sp. nov., isolated from a dry surface of tidal flat.</title>
        <authorList>
            <person name="Hwang S.H."/>
            <person name="Hwang W.M."/>
            <person name="Kang K."/>
            <person name="Ahn T.-Y."/>
        </authorList>
    </citation>
    <scope>NUCLEOTIDE SEQUENCE [LARGE SCALE GENOMIC DNA]</scope>
    <source>
        <strain evidence="2">SH35</strain>
    </source>
</reference>
<organism evidence="1 2">
    <name type="scientific">Christiangramia fulva</name>
    <dbReference type="NCBI Taxonomy" id="2126553"/>
    <lineage>
        <taxon>Bacteria</taxon>
        <taxon>Pseudomonadati</taxon>
        <taxon>Bacteroidota</taxon>
        <taxon>Flavobacteriia</taxon>
        <taxon>Flavobacteriales</taxon>
        <taxon>Flavobacteriaceae</taxon>
        <taxon>Christiangramia</taxon>
    </lineage>
</organism>
<protein>
    <submittedName>
        <fullName evidence="1">Uncharacterized protein</fullName>
    </submittedName>
</protein>
<evidence type="ECO:0000313" key="2">
    <source>
        <dbReference type="Proteomes" id="UP000241507"/>
    </source>
</evidence>
<gene>
    <name evidence="1" type="ORF">C7S20_19370</name>
</gene>
<proteinExistence type="predicted"/>
<dbReference type="EMBL" id="CP028136">
    <property type="protein sequence ID" value="AVR47237.1"/>
    <property type="molecule type" value="Genomic_DNA"/>
</dbReference>
<accession>A0A2R3ZAF1</accession>
<dbReference type="KEGG" id="grs:C7S20_19370"/>
<dbReference type="RefSeq" id="WP_107014003.1">
    <property type="nucleotide sequence ID" value="NZ_CP028136.1"/>
</dbReference>
<dbReference type="Proteomes" id="UP000241507">
    <property type="component" value="Chromosome"/>
</dbReference>